<dbReference type="Gramene" id="TraesCS1D03G0896500.2">
    <property type="protein sequence ID" value="TraesCS1D03G0896500.2.CDS"/>
    <property type="gene ID" value="TraesCS1D03G0896500"/>
</dbReference>
<dbReference type="InterPro" id="IPR032675">
    <property type="entry name" value="LRR_dom_sf"/>
</dbReference>
<feature type="domain" description="F-box" evidence="2">
    <location>
        <begin position="58"/>
        <end position="120"/>
    </location>
</feature>
<dbReference type="Gramene" id="TraesJAG1D03G00555360.1">
    <property type="protein sequence ID" value="TraesJAG1D03G00555360.1"/>
    <property type="gene ID" value="TraesJAG1D03G00555360"/>
</dbReference>
<gene>
    <name evidence="3" type="primary">LOC123182961</name>
</gene>
<dbReference type="Pfam" id="PF23622">
    <property type="entry name" value="LRR_At1g61320_AtMIF1"/>
    <property type="match status" value="1"/>
</dbReference>
<dbReference type="Gramene" id="TraesARI1D03G00562240.2">
    <property type="protein sequence ID" value="TraesARI1D03G00562240.2"/>
    <property type="gene ID" value="TraesARI1D03G00562240"/>
</dbReference>
<dbReference type="OMA" id="TCRSRFA"/>
<proteinExistence type="predicted"/>
<accession>A0A3B6A1V7</accession>
<dbReference type="Gramene" id="TraesLDM1D03G00558290.2">
    <property type="protein sequence ID" value="TraesLDM1D03G00558290.2"/>
    <property type="gene ID" value="TraesLDM1D03G00558290"/>
</dbReference>
<dbReference type="OrthoDB" id="613853at2759"/>
<feature type="compositionally biased region" description="Low complexity" evidence="1">
    <location>
        <begin position="44"/>
        <end position="55"/>
    </location>
</feature>
<feature type="region of interest" description="Disordered" evidence="1">
    <location>
        <begin position="24"/>
        <end position="59"/>
    </location>
</feature>
<dbReference type="Gene3D" id="1.20.1280.50">
    <property type="match status" value="1"/>
</dbReference>
<dbReference type="SUPFAM" id="SSF52058">
    <property type="entry name" value="L domain-like"/>
    <property type="match status" value="1"/>
</dbReference>
<dbReference type="AlphaFoldDB" id="A0A3B6A1V7"/>
<dbReference type="PROSITE" id="PS50181">
    <property type="entry name" value="FBOX"/>
    <property type="match status" value="1"/>
</dbReference>
<dbReference type="InterPro" id="IPR053772">
    <property type="entry name" value="At1g61320/At1g61330-like"/>
</dbReference>
<dbReference type="PANTHER" id="PTHR34145:SF70">
    <property type="entry name" value="F-BOX DOMAIN-CONTAINING PROTEIN"/>
    <property type="match status" value="1"/>
</dbReference>
<dbReference type="SMART" id="SM00256">
    <property type="entry name" value="FBOX"/>
    <property type="match status" value="1"/>
</dbReference>
<reference evidence="3" key="1">
    <citation type="submission" date="2018-08" db="EMBL/GenBank/DDBJ databases">
        <authorList>
            <person name="Rossello M."/>
        </authorList>
    </citation>
    <scope>NUCLEOTIDE SEQUENCE [LARGE SCALE GENOMIC DNA]</scope>
    <source>
        <strain evidence="3">cv. Chinese Spring</strain>
    </source>
</reference>
<dbReference type="Pfam" id="PF00646">
    <property type="entry name" value="F-box"/>
    <property type="match status" value="1"/>
</dbReference>
<dbReference type="Gramene" id="TraesSYM1D03G00562980.1">
    <property type="protein sequence ID" value="TraesSYM1D03G00562980.1"/>
    <property type="gene ID" value="TraesSYM1D03G00562980"/>
</dbReference>
<protein>
    <recommendedName>
        <fullName evidence="2">F-box domain-containing protein</fullName>
    </recommendedName>
</protein>
<name>A0A3B6A1V7_WHEAT</name>
<dbReference type="STRING" id="4565.A0A3B6A1V7"/>
<dbReference type="Gramene" id="TraesJUL1D03G00558780.2">
    <property type="protein sequence ID" value="TraesJUL1D03G00558780.2"/>
    <property type="gene ID" value="TraesJUL1D03G00558780"/>
</dbReference>
<evidence type="ECO:0000256" key="1">
    <source>
        <dbReference type="SAM" id="MobiDB-lite"/>
    </source>
</evidence>
<dbReference type="SUPFAM" id="SSF81383">
    <property type="entry name" value="F-box domain"/>
    <property type="match status" value="1"/>
</dbReference>
<dbReference type="PANTHER" id="PTHR34145">
    <property type="entry name" value="OS02G0105600 PROTEIN"/>
    <property type="match status" value="1"/>
</dbReference>
<evidence type="ECO:0000313" key="4">
    <source>
        <dbReference type="Proteomes" id="UP000019116"/>
    </source>
</evidence>
<dbReference type="InterPro" id="IPR036047">
    <property type="entry name" value="F-box-like_dom_sf"/>
</dbReference>
<evidence type="ECO:0000313" key="3">
    <source>
        <dbReference type="EnsemblPlants" id="TraesCS1D02G386700.2"/>
    </source>
</evidence>
<dbReference type="Gramene" id="TraesRN1D0100947800.2">
    <property type="protein sequence ID" value="TraesRN1D0100947800.2"/>
    <property type="gene ID" value="TraesRN1D0100947800"/>
</dbReference>
<dbReference type="Gramene" id="TraesCS1D02G386700.2">
    <property type="protein sequence ID" value="TraesCS1D02G386700.2"/>
    <property type="gene ID" value="TraesCS1D02G386700"/>
</dbReference>
<dbReference type="Gramene" id="TraesSTA1D03G00554510.1">
    <property type="protein sequence ID" value="TraesSTA1D03G00554510.1"/>
    <property type="gene ID" value="TraesSTA1D03G00554510"/>
</dbReference>
<dbReference type="InterPro" id="IPR055357">
    <property type="entry name" value="LRR_At1g61320_AtMIF1"/>
</dbReference>
<sequence length="532" mass="60131">MSPRRVRLRPVTCRSRFAAIHDAAVSRTRRRHRHRHRLLKPHTSPAAGSGSKASSTETNGLEELPEDIIHHIHSLLPIQDAAHAACVSRRFRRSWRSYSSLILSERTLGLDRKTEEWKTHLIDKVDKILTNHYHNGVKVKTLKLDIGPCRDIKASYLDRWLRIIKPGIQEFSLLLPLVVNKIYSFPCSVLSNEAAASSIQSLSLFGCAFHPTSILGRLRRLKSLSLRYVHVTEDGLGHLLSKSSALEWLEIEACSGIICLKIPCTLQQLKFLSVQKCEMVKVVEIDAPRLCSFRYCGTPVIYVRNSSQLKNVDISPVNLSGILSYARFSLPSIAQNVESLTLLAGRIENANTPMLPSKLPHLKNLKISLIKPWSSPNYDVFSLVSFLDASPALESFVLRVEQDAMMHDPVVGDDTEYRRQNLECRNNSLRKVMITGFCSAKSLVELTVHILERTHSLERFTLDITYGYDRRTCNIAKFPTARMIGQCWSLSKRALEEAHRAVETADRYIKGRVPSSVQFEVLGPCPRCHIGK</sequence>
<dbReference type="Gene3D" id="3.80.10.10">
    <property type="entry name" value="Ribonuclease Inhibitor"/>
    <property type="match status" value="1"/>
</dbReference>
<keyword evidence="4" id="KW-1185">Reference proteome</keyword>
<dbReference type="InterPro" id="IPR001810">
    <property type="entry name" value="F-box_dom"/>
</dbReference>
<reference evidence="3" key="2">
    <citation type="submission" date="2018-10" db="UniProtKB">
        <authorList>
            <consortium name="EnsemblPlants"/>
        </authorList>
    </citation>
    <scope>IDENTIFICATION</scope>
</reference>
<dbReference type="EnsemblPlants" id="TraesCS1D02G386700.2">
    <property type="protein sequence ID" value="TraesCS1D02G386700.2"/>
    <property type="gene ID" value="TraesCS1D02G386700"/>
</dbReference>
<evidence type="ECO:0000259" key="2">
    <source>
        <dbReference type="PROSITE" id="PS50181"/>
    </source>
</evidence>
<dbReference type="RefSeq" id="XP_044451597.1">
    <property type="nucleotide sequence ID" value="XM_044595662.1"/>
</dbReference>
<dbReference type="GeneID" id="123182961"/>
<organism evidence="3">
    <name type="scientific">Triticum aestivum</name>
    <name type="common">Wheat</name>
    <dbReference type="NCBI Taxonomy" id="4565"/>
    <lineage>
        <taxon>Eukaryota</taxon>
        <taxon>Viridiplantae</taxon>
        <taxon>Streptophyta</taxon>
        <taxon>Embryophyta</taxon>
        <taxon>Tracheophyta</taxon>
        <taxon>Spermatophyta</taxon>
        <taxon>Magnoliopsida</taxon>
        <taxon>Liliopsida</taxon>
        <taxon>Poales</taxon>
        <taxon>Poaceae</taxon>
        <taxon>BOP clade</taxon>
        <taxon>Pooideae</taxon>
        <taxon>Triticodae</taxon>
        <taxon>Triticeae</taxon>
        <taxon>Triticinae</taxon>
        <taxon>Triticum</taxon>
    </lineage>
</organism>
<feature type="compositionally biased region" description="Basic residues" evidence="1">
    <location>
        <begin position="27"/>
        <end position="40"/>
    </location>
</feature>
<dbReference type="Proteomes" id="UP000019116">
    <property type="component" value="Chromosome 1D"/>
</dbReference>